<evidence type="ECO:0000313" key="2">
    <source>
        <dbReference type="EMBL" id="CAD2075972.1"/>
    </source>
</evidence>
<keyword evidence="3" id="KW-1185">Reference proteome</keyword>
<dbReference type="Pfam" id="PF11117">
    <property type="entry name" value="DUF2626"/>
    <property type="match status" value="1"/>
</dbReference>
<keyword evidence="1" id="KW-0472">Membrane</keyword>
<protein>
    <recommendedName>
        <fullName evidence="4">DUF2626 domain-containing protein</fullName>
    </recommendedName>
</protein>
<dbReference type="EMBL" id="CAJEWB010000010">
    <property type="protein sequence ID" value="CAD2075972.1"/>
    <property type="molecule type" value="Genomic_DNA"/>
</dbReference>
<name>A0A6V7RFI9_9BACL</name>
<reference evidence="2 3" key="1">
    <citation type="submission" date="2020-07" db="EMBL/GenBank/DDBJ databases">
        <authorList>
            <person name="Criscuolo A."/>
        </authorList>
    </citation>
    <scope>NUCLEOTIDE SEQUENCE [LARGE SCALE GENOMIC DNA]</scope>
    <source>
        <strain evidence="2">CIP107946</strain>
    </source>
</reference>
<feature type="transmembrane region" description="Helical" evidence="1">
    <location>
        <begin position="5"/>
        <end position="21"/>
    </location>
</feature>
<gene>
    <name evidence="2" type="ORF">JEOPIN946_01139</name>
</gene>
<organism evidence="2 3">
    <name type="scientific">Phocicoccus pinnipedialis</name>
    <dbReference type="NCBI Taxonomy" id="110845"/>
    <lineage>
        <taxon>Bacteria</taxon>
        <taxon>Bacillati</taxon>
        <taxon>Bacillota</taxon>
        <taxon>Bacilli</taxon>
        <taxon>Bacillales</taxon>
        <taxon>Salinicoccaceae</taxon>
        <taxon>Phocicoccus</taxon>
    </lineage>
</organism>
<proteinExistence type="predicted"/>
<evidence type="ECO:0008006" key="4">
    <source>
        <dbReference type="Google" id="ProtNLM"/>
    </source>
</evidence>
<dbReference type="RefSeq" id="WP_186077646.1">
    <property type="nucleotide sequence ID" value="NZ_CAJEWB010000010.1"/>
</dbReference>
<keyword evidence="1" id="KW-1133">Transmembrane helix</keyword>
<comment type="caution">
    <text evidence="2">The sequence shown here is derived from an EMBL/GenBank/DDBJ whole genome shotgun (WGS) entry which is preliminary data.</text>
</comment>
<feature type="transmembrane region" description="Helical" evidence="1">
    <location>
        <begin position="51"/>
        <end position="69"/>
    </location>
</feature>
<evidence type="ECO:0000313" key="3">
    <source>
        <dbReference type="Proteomes" id="UP000588186"/>
    </source>
</evidence>
<dbReference type="Proteomes" id="UP000588186">
    <property type="component" value="Unassembled WGS sequence"/>
</dbReference>
<keyword evidence="1" id="KW-0812">Transmembrane</keyword>
<dbReference type="InterPro" id="IPR020254">
    <property type="entry name" value="DUF2626"/>
</dbReference>
<evidence type="ECO:0000256" key="1">
    <source>
        <dbReference type="SAM" id="Phobius"/>
    </source>
</evidence>
<sequence length="81" mass="9754">MDKVFKMLGFWTAMFAILFYIGDMTTMAFFFLAQTGFFVLLGYMKLTERMYMYVFVAYLVFFFVGFTYYSTFLMEPRFGNQ</sequence>
<dbReference type="AlphaFoldDB" id="A0A6V7RFI9"/>
<accession>A0A6V7RFI9</accession>